<protein>
    <submittedName>
        <fullName evidence="2">Uncharacterized protein</fullName>
    </submittedName>
</protein>
<dbReference type="STRING" id="643648.Slip_0170"/>
<organism evidence="2 3">
    <name type="scientific">Syntrophothermus lipocalidus (strain DSM 12680 / TGB-C1)</name>
    <dbReference type="NCBI Taxonomy" id="643648"/>
    <lineage>
        <taxon>Bacteria</taxon>
        <taxon>Bacillati</taxon>
        <taxon>Bacillota</taxon>
        <taxon>Clostridia</taxon>
        <taxon>Eubacteriales</taxon>
        <taxon>Syntrophomonadaceae</taxon>
        <taxon>Syntrophothermus</taxon>
    </lineage>
</organism>
<reference evidence="2 3" key="2">
    <citation type="journal article" date="2010" name="Stand. Genomic Sci.">
        <title>Complete genome sequence of Syntrophothermus lipocalidus type strain (TGB-C1).</title>
        <authorList>
            <person name="Djao O.D."/>
            <person name="Zhang X."/>
            <person name="Lucas S."/>
            <person name="Lapidus A."/>
            <person name="Del Rio T.G."/>
            <person name="Nolan M."/>
            <person name="Tice H."/>
            <person name="Cheng J.F."/>
            <person name="Han C."/>
            <person name="Tapia R."/>
            <person name="Goodwin L."/>
            <person name="Pitluck S."/>
            <person name="Liolios K."/>
            <person name="Ivanova N."/>
            <person name="Mavromatis K."/>
            <person name="Mikhailova N."/>
            <person name="Ovchinnikova G."/>
            <person name="Pati A."/>
            <person name="Brambilla E."/>
            <person name="Chen A."/>
            <person name="Palaniappan K."/>
            <person name="Land M."/>
            <person name="Hauser L."/>
            <person name="Chang Y.J."/>
            <person name="Jeffries C.D."/>
            <person name="Rohde M."/>
            <person name="Sikorski J."/>
            <person name="Spring S."/>
            <person name="Goker M."/>
            <person name="Detter J.C."/>
            <person name="Woyke T."/>
            <person name="Bristow J."/>
            <person name="Eisen J.A."/>
            <person name="Markowitz V."/>
            <person name="Hugenholtz P."/>
            <person name="Kyrpides N.C."/>
            <person name="Klenk H.P."/>
        </authorList>
    </citation>
    <scope>NUCLEOTIDE SEQUENCE [LARGE SCALE GENOMIC DNA]</scope>
    <source>
        <strain evidence="3">DSM 12680 / TGB-C1</strain>
    </source>
</reference>
<gene>
    <name evidence="2" type="ordered locus">Slip_0170</name>
</gene>
<keyword evidence="3" id="KW-1185">Reference proteome</keyword>
<feature type="transmembrane region" description="Helical" evidence="1">
    <location>
        <begin position="16"/>
        <end position="36"/>
    </location>
</feature>
<evidence type="ECO:0000256" key="1">
    <source>
        <dbReference type="SAM" id="Phobius"/>
    </source>
</evidence>
<sequence>MGFITFAYLDPGTGSYIMQLIAASILTLGAGVVAFWKKIRARFSNEGKADGE</sequence>
<evidence type="ECO:0000313" key="2">
    <source>
        <dbReference type="EMBL" id="ADI00970.1"/>
    </source>
</evidence>
<dbReference type="Proteomes" id="UP000000378">
    <property type="component" value="Chromosome"/>
</dbReference>
<dbReference type="RefSeq" id="WP_013174374.1">
    <property type="nucleotide sequence ID" value="NC_014220.1"/>
</dbReference>
<dbReference type="KEGG" id="slp:Slip_0170"/>
<name>D7CJ81_SYNLT</name>
<evidence type="ECO:0000313" key="3">
    <source>
        <dbReference type="Proteomes" id="UP000000378"/>
    </source>
</evidence>
<dbReference type="AlphaFoldDB" id="D7CJ81"/>
<dbReference type="EMBL" id="CP002048">
    <property type="protein sequence ID" value="ADI00970.1"/>
    <property type="molecule type" value="Genomic_DNA"/>
</dbReference>
<keyword evidence="1" id="KW-0472">Membrane</keyword>
<proteinExistence type="predicted"/>
<dbReference type="HOGENOM" id="CLU_3085610_0_0_9"/>
<reference evidence="3" key="1">
    <citation type="journal article" date="2010" name="Stand. Genomic Sci.">
        <title>Complete genome sequence of Syntrophothermus lipocalidus type strain (TGB-C1T).</title>
        <authorList>
            <consortium name="US DOE Joint Genome Institute (JGI-PGF)"/>
            <person name="Djao O."/>
            <person name="Zhang X."/>
            <person name="Lucas S."/>
            <person name="Lapidus A."/>
            <person name="Glavina Del Rio T."/>
            <person name="Nolan M."/>
            <person name="Tice H."/>
            <person name="Cheng J."/>
            <person name="Han C."/>
            <person name="Tapia R."/>
            <person name="Goodwin L."/>
            <person name="Pitluck S."/>
            <person name="Liolios K."/>
            <person name="Ivanova N."/>
            <person name="Mavromatis K."/>
            <person name="Mikhailova N."/>
            <person name="Ovchinnikova G."/>
            <person name="Pati A."/>
            <person name="Brambilla E."/>
            <person name="Chen A."/>
            <person name="Palaniappan K."/>
            <person name="Land M."/>
            <person name="Hauser L."/>
            <person name="Chang Y."/>
            <person name="Jeffries C."/>
            <person name="Rohde M."/>
            <person name="Sikorski J."/>
            <person name="Spring S."/>
            <person name="Goker M."/>
            <person name="Detter J."/>
            <person name="Woyke T."/>
            <person name="Bristow J."/>
            <person name="Eisen J."/>
            <person name="Markowitz V."/>
            <person name="Hugenholtz P."/>
            <person name="Kyrpides N."/>
            <person name="Klenk H."/>
        </authorList>
    </citation>
    <scope>NUCLEOTIDE SEQUENCE [LARGE SCALE GENOMIC DNA]</scope>
    <source>
        <strain evidence="3">DSM 12680 / TGB-C1</strain>
    </source>
</reference>
<keyword evidence="1" id="KW-0812">Transmembrane</keyword>
<keyword evidence="1" id="KW-1133">Transmembrane helix</keyword>
<accession>D7CJ81</accession>